<dbReference type="GO" id="GO:0061671">
    <property type="term" value="C:Cbp3p-Cbp6 complex"/>
    <property type="evidence" value="ECO:0007669"/>
    <property type="project" value="InterPro"/>
</dbReference>
<evidence type="ECO:0000313" key="2">
    <source>
        <dbReference type="Proteomes" id="UP000243515"/>
    </source>
</evidence>
<dbReference type="PANTHER" id="PTHR28250:SF1">
    <property type="entry name" value="CYTOCHROME B PRE-MRNA-PROCESSING PROTEIN 6"/>
    <property type="match status" value="1"/>
</dbReference>
<dbReference type="EMBL" id="NPHW01003676">
    <property type="protein sequence ID" value="OXV09176.1"/>
    <property type="molecule type" value="Genomic_DNA"/>
</dbReference>
<dbReference type="PANTHER" id="PTHR28250">
    <property type="entry name" value="CYTOCHROME B PRE-MRNA-PROCESSING PROTEIN 6"/>
    <property type="match status" value="1"/>
</dbReference>
<proteinExistence type="predicted"/>
<organism evidence="1 2">
    <name type="scientific">Elaphomyces granulatus</name>
    <dbReference type="NCBI Taxonomy" id="519963"/>
    <lineage>
        <taxon>Eukaryota</taxon>
        <taxon>Fungi</taxon>
        <taxon>Dikarya</taxon>
        <taxon>Ascomycota</taxon>
        <taxon>Pezizomycotina</taxon>
        <taxon>Eurotiomycetes</taxon>
        <taxon>Eurotiomycetidae</taxon>
        <taxon>Eurotiales</taxon>
        <taxon>Elaphomycetaceae</taxon>
        <taxon>Elaphomyces</taxon>
    </lineage>
</organism>
<dbReference type="AlphaFoldDB" id="A0A232LYK8"/>
<comment type="caution">
    <text evidence="1">The sequence shown here is derived from an EMBL/GenBank/DDBJ whole genome shotgun (WGS) entry which is preliminary data.</text>
</comment>
<evidence type="ECO:0000313" key="1">
    <source>
        <dbReference type="EMBL" id="OXV09176.1"/>
    </source>
</evidence>
<gene>
    <name evidence="1" type="ORF">Egran_03059</name>
</gene>
<name>A0A232LYK8_9EURO</name>
<dbReference type="OrthoDB" id="2107880at2759"/>
<dbReference type="Pfam" id="PF20180">
    <property type="entry name" value="UQCC2_CBP6"/>
    <property type="match status" value="1"/>
</dbReference>
<reference evidence="1 2" key="1">
    <citation type="journal article" date="2015" name="Environ. Microbiol.">
        <title>Metagenome sequence of Elaphomyces granulatus from sporocarp tissue reveals Ascomycota ectomycorrhizal fingerprints of genome expansion and a Proteobacteria-rich microbiome.</title>
        <authorList>
            <person name="Quandt C.A."/>
            <person name="Kohler A."/>
            <person name="Hesse C.N."/>
            <person name="Sharpton T.J."/>
            <person name="Martin F."/>
            <person name="Spatafora J.W."/>
        </authorList>
    </citation>
    <scope>NUCLEOTIDE SEQUENCE [LARGE SCALE GENOMIC DNA]</scope>
    <source>
        <strain evidence="1 2">OSC145934</strain>
    </source>
</reference>
<dbReference type="GO" id="GO:0034551">
    <property type="term" value="P:mitochondrial respiratory chain complex III assembly"/>
    <property type="evidence" value="ECO:0007669"/>
    <property type="project" value="TreeGrafter"/>
</dbReference>
<sequence length="119" mass="13818">MSKSQSLRPQTLHARLTHLIKHWPADPVRPASVSIQHYLQGRLPKSPEDKIPLSDSSINALFSLLEDRYSRRYPLPQKLRNPASNPSHYDDVVKEFDEAPQRNWLGRLGKRLKGIVRFR</sequence>
<protein>
    <submittedName>
        <fullName evidence="1">Uncharacterized protein</fullName>
    </submittedName>
</protein>
<keyword evidence="2" id="KW-1185">Reference proteome</keyword>
<dbReference type="InterPro" id="IPR037653">
    <property type="entry name" value="Cbp6"/>
</dbReference>
<accession>A0A232LYK8</accession>
<dbReference type="Proteomes" id="UP000243515">
    <property type="component" value="Unassembled WGS sequence"/>
</dbReference>
<dbReference type="GO" id="GO:0043022">
    <property type="term" value="F:ribosome binding"/>
    <property type="evidence" value="ECO:0007669"/>
    <property type="project" value="InterPro"/>
</dbReference>